<dbReference type="EMBL" id="SRKY01000007">
    <property type="protein sequence ID" value="THH34285.1"/>
    <property type="molecule type" value="Genomic_DNA"/>
</dbReference>
<sequence length="582" mass="63378">MASNAPEARFLRRSGMRSSASHPGPGRQMSTGYSGQMMLTLPKCCPSEDSKSMAAHVSGKRFRFLKSWALSERHWTRILRTLPRKSLACSGMGGSQSHSALTLQNWQSSWGRAALIWKMTARGRNRAEGAFRTTAQGQRRRRRSKPIGWVKGKEMTRIDFMTRTAPWVLAASVLVAFPAAGQEADFSADIADVTQRIEDAEKTVSQFEGGVIKALAQYRLEVLKMNRVLLENRQLSADAGISPDLVIPTVEPDLARAAEILTDIQTQTEVVAAAEAEAKNSGGLVQAMALTRVETEKLTLAQLKLAWYQAQYGISTPQLAAAAPPPVSDEIVEDDLPPAESNAPAWADPDYPDIDYTSGVFSGLAKEGFVMAGWYGILETRAEIDDSPKVLAINFSDYDPEAFQDKRRLLLQCNEGTPSIVYDVDSFMSYNYRSDVVRVTYRIDGADAVNASWSKLTSNQGTGIFGATSVDLMLKLMKSEKLFLRTFDNNGKTYDGSFDMRGSAKAVEAVAAACGFSTLDLSKDDLKAIQSLLNNAGFDAGAPDGAWGNGSKRAMRAFQESKGLRITGAPDAASLRALGIEF</sequence>
<feature type="domain" description="Peptidoglycan binding-like" evidence="2">
    <location>
        <begin position="523"/>
        <end position="578"/>
    </location>
</feature>
<evidence type="ECO:0000313" key="3">
    <source>
        <dbReference type="EMBL" id="THH34285.1"/>
    </source>
</evidence>
<dbReference type="Gene3D" id="1.10.101.10">
    <property type="entry name" value="PGBD-like superfamily/PGBD"/>
    <property type="match status" value="1"/>
</dbReference>
<dbReference type="InterPro" id="IPR036366">
    <property type="entry name" value="PGBDSf"/>
</dbReference>
<dbReference type="Proteomes" id="UP000306602">
    <property type="component" value="Unassembled WGS sequence"/>
</dbReference>
<reference evidence="3 4" key="1">
    <citation type="submission" date="2019-04" db="EMBL/GenBank/DDBJ databases">
        <title>Shimia ponticola sp. nov., isolated from seawater.</title>
        <authorList>
            <person name="Kim Y.-O."/>
            <person name="Yoon J.-H."/>
        </authorList>
    </citation>
    <scope>NUCLEOTIDE SEQUENCE [LARGE SCALE GENOMIC DNA]</scope>
    <source>
        <strain evidence="3 4">MYP11</strain>
    </source>
</reference>
<evidence type="ECO:0000259" key="2">
    <source>
        <dbReference type="Pfam" id="PF01471"/>
    </source>
</evidence>
<gene>
    <name evidence="3" type="ORF">E4Z66_18985</name>
</gene>
<dbReference type="AlphaFoldDB" id="A0A4S4N710"/>
<dbReference type="InterPro" id="IPR036365">
    <property type="entry name" value="PGBD-like_sf"/>
</dbReference>
<feature type="region of interest" description="Disordered" evidence="1">
    <location>
        <begin position="1"/>
        <end position="33"/>
    </location>
</feature>
<dbReference type="Pfam" id="PF01471">
    <property type="entry name" value="PG_binding_1"/>
    <property type="match status" value="1"/>
</dbReference>
<evidence type="ECO:0000256" key="1">
    <source>
        <dbReference type="SAM" id="MobiDB-lite"/>
    </source>
</evidence>
<accession>A0A4S4N710</accession>
<organism evidence="3 4">
    <name type="scientific">Aliishimia ponticola</name>
    <dbReference type="NCBI Taxonomy" id="2499833"/>
    <lineage>
        <taxon>Bacteria</taxon>
        <taxon>Pseudomonadati</taxon>
        <taxon>Pseudomonadota</taxon>
        <taxon>Alphaproteobacteria</taxon>
        <taxon>Rhodobacterales</taxon>
        <taxon>Paracoccaceae</taxon>
        <taxon>Aliishimia</taxon>
    </lineage>
</organism>
<dbReference type="InterPro" id="IPR002477">
    <property type="entry name" value="Peptidoglycan-bd-like"/>
</dbReference>
<comment type="caution">
    <text evidence="3">The sequence shown here is derived from an EMBL/GenBank/DDBJ whole genome shotgun (WGS) entry which is preliminary data.</text>
</comment>
<evidence type="ECO:0000313" key="4">
    <source>
        <dbReference type="Proteomes" id="UP000306602"/>
    </source>
</evidence>
<dbReference type="OrthoDB" id="8092964at2"/>
<protein>
    <submittedName>
        <fullName evidence="3">Peptidoglycan-binding protein</fullName>
    </submittedName>
</protein>
<dbReference type="SUPFAM" id="SSF47090">
    <property type="entry name" value="PGBD-like"/>
    <property type="match status" value="1"/>
</dbReference>
<keyword evidence="4" id="KW-1185">Reference proteome</keyword>
<name>A0A4S4N710_9RHOB</name>
<proteinExistence type="predicted"/>